<protein>
    <submittedName>
        <fullName evidence="1">Uncharacterized protein</fullName>
    </submittedName>
</protein>
<keyword evidence="2" id="KW-1185">Reference proteome</keyword>
<reference evidence="1 2" key="1">
    <citation type="submission" date="2017-06" db="EMBL/GenBank/DDBJ databases">
        <authorList>
            <person name="Kim H.J."/>
            <person name="Triplett B.A."/>
        </authorList>
    </citation>
    <scope>NUCLEOTIDE SEQUENCE [LARGE SCALE GENOMIC DNA]</scope>
    <source>
        <strain evidence="1 2">DSM 29339</strain>
    </source>
</reference>
<dbReference type="Gene3D" id="2.60.40.2700">
    <property type="match status" value="1"/>
</dbReference>
<evidence type="ECO:0000313" key="2">
    <source>
        <dbReference type="Proteomes" id="UP000198426"/>
    </source>
</evidence>
<accession>A0A239LP13</accession>
<dbReference type="AlphaFoldDB" id="A0A239LP13"/>
<evidence type="ECO:0000313" key="1">
    <source>
        <dbReference type="EMBL" id="SNT31374.1"/>
    </source>
</evidence>
<gene>
    <name evidence="1" type="ORF">SAMN05421757_110102</name>
</gene>
<proteinExistence type="predicted"/>
<name>A0A239LP13_9RHOB</name>
<sequence>MLSAVTSDLIGADRPGGFSYWWLRGGRDIEGATSRTHKLTPADADNATSVEVSCADGHGNAESVTSAESAAVRDGGAVQIGTEECERLRGVCGTECLDENDGDDALVRFGGTEILVRDVTVETLQDADLFQLGWCPTAPGGQTVPRAQGRAKGRFGVKMTCLSSLAAVAGVLVAAADVHSADRQLVSWTRRRWFARASDSRTCNQSASLSSDAGAPPANTDQRLRILYFSSKPMISFLARSLCSRWIRRASTASPPRMALRTAR</sequence>
<dbReference type="EMBL" id="FZOY01000010">
    <property type="protein sequence ID" value="SNT31374.1"/>
    <property type="molecule type" value="Genomic_DNA"/>
</dbReference>
<organism evidence="1 2">
    <name type="scientific">Tropicimonas sediminicola</name>
    <dbReference type="NCBI Taxonomy" id="1031541"/>
    <lineage>
        <taxon>Bacteria</taxon>
        <taxon>Pseudomonadati</taxon>
        <taxon>Pseudomonadota</taxon>
        <taxon>Alphaproteobacteria</taxon>
        <taxon>Rhodobacterales</taxon>
        <taxon>Roseobacteraceae</taxon>
        <taxon>Tropicimonas</taxon>
    </lineage>
</organism>
<dbReference type="Proteomes" id="UP000198426">
    <property type="component" value="Unassembled WGS sequence"/>
</dbReference>